<dbReference type="EMBL" id="AP028214">
    <property type="protein sequence ID" value="BEI89939.1"/>
    <property type="molecule type" value="Genomic_DNA"/>
</dbReference>
<feature type="compositionally biased region" description="Polar residues" evidence="1">
    <location>
        <begin position="178"/>
        <end position="199"/>
    </location>
</feature>
<evidence type="ECO:0000313" key="3">
    <source>
        <dbReference type="Proteomes" id="UP001233271"/>
    </source>
</evidence>
<proteinExistence type="predicted"/>
<feature type="region of interest" description="Disordered" evidence="1">
    <location>
        <begin position="1"/>
        <end position="74"/>
    </location>
</feature>
<feature type="compositionally biased region" description="Polar residues" evidence="1">
    <location>
        <begin position="25"/>
        <end position="45"/>
    </location>
</feature>
<feature type="compositionally biased region" description="Basic and acidic residues" evidence="1">
    <location>
        <begin position="309"/>
        <end position="340"/>
    </location>
</feature>
<keyword evidence="3" id="KW-1185">Reference proteome</keyword>
<feature type="compositionally biased region" description="Polar residues" evidence="1">
    <location>
        <begin position="254"/>
        <end position="273"/>
    </location>
</feature>
<protein>
    <submittedName>
        <fullName evidence="2">Uncharacterized protein</fullName>
    </submittedName>
</protein>
<evidence type="ECO:0000256" key="1">
    <source>
        <dbReference type="SAM" id="MobiDB-lite"/>
    </source>
</evidence>
<feature type="region of interest" description="Disordered" evidence="1">
    <location>
        <begin position="137"/>
        <end position="235"/>
    </location>
</feature>
<dbReference type="KEGG" id="ccac:CcaHIS019_0300090"/>
<dbReference type="RefSeq" id="XP_060455205.1">
    <property type="nucleotide sequence ID" value="XM_060598408.1"/>
</dbReference>
<feature type="compositionally biased region" description="Low complexity" evidence="1">
    <location>
        <begin position="201"/>
        <end position="225"/>
    </location>
</feature>
<sequence>MSRAGGNGSRPASRASSPGGHLSCRGSNYSESTSLHAAMATKTQAPPTPDETPEPTDHSDEGHLASVSSCSSGPGAAAEAPVRCTFALTHSERPCPATAVESLLLMQDNGIPAIDILRMIRSLMGLPPALGDPMLPAPFRTPVSSPEKATNARKWEPATPSSKASSPASKSKADPDTPATSASVTELTKTISRNESVTAVSDPPASSPSASAPPKSASPAQALAPTPAASQPAGPAENARLAAFLNLNANSKISSHPQATHKTTSNPPVSRSGITIRRSSMPAPPSSMPSALKDGSQARSQSRNGLRRISFDTTEKVLDKSRDSFKPGDKDFLPDGDRRGTGRVNSRALSLEAGTRHELKHKASLVVDTSVHQDDFEGDSETGHGTNGVLSRARPRIQWASFLPPLAQSLASPETFSAGVATGRLFGLIHTRLGERRMATPMLLLAGAFLSAVGNDATGSRLSALRLDEALSTAGMIEGFLQSAMLAELTAPATATPLSNFSGKFAEARGTAVSAHTRVRSNVNVLRDVLNRHLMTTVQRHSSKLAQEVFATEPKIIDVLERTRSTCVRAGLTLTLWRAIALAYLAEVYIAVLHHLLKLRNDGYSAGHRLAYQRVQESLNIIDTWAKRQDVRINLASVIRTFLGELITPSPTVSPIVSALDRVRSEHSGGHSQALAILRLAGLPDREIRALDKIAFAVEDAVERSNGSSPDLPNGELVNKAVVWSGFE</sequence>
<reference evidence="2" key="1">
    <citation type="journal article" date="2023" name="BMC Genomics">
        <title>Chromosome-level genome assemblies of Cutaneotrichosporon spp. (Trichosporonales, Basidiomycota) reveal imbalanced evolution between nucleotide sequences and chromosome synteny.</title>
        <authorList>
            <person name="Kobayashi Y."/>
            <person name="Kayamori A."/>
            <person name="Aoki K."/>
            <person name="Shiwa Y."/>
            <person name="Matsutani M."/>
            <person name="Fujita N."/>
            <person name="Sugita T."/>
            <person name="Iwasaki W."/>
            <person name="Tanaka N."/>
            <person name="Takashima M."/>
        </authorList>
    </citation>
    <scope>NUCLEOTIDE SEQUENCE</scope>
    <source>
        <strain evidence="2">HIS019</strain>
    </source>
</reference>
<evidence type="ECO:0000313" key="2">
    <source>
        <dbReference type="EMBL" id="BEI89939.1"/>
    </source>
</evidence>
<dbReference type="AlphaFoldDB" id="A0AA48I5C7"/>
<dbReference type="GeneID" id="85493810"/>
<gene>
    <name evidence="2" type="ORF">CcaverHIS019_0300090</name>
</gene>
<name>A0AA48I5C7_9TREE</name>
<feature type="region of interest" description="Disordered" evidence="1">
    <location>
        <begin position="254"/>
        <end position="345"/>
    </location>
</feature>
<accession>A0AA48I5C7</accession>
<feature type="compositionally biased region" description="Low complexity" evidence="1">
    <location>
        <begin position="160"/>
        <end position="170"/>
    </location>
</feature>
<organism evidence="2 3">
    <name type="scientific">Cutaneotrichosporon cavernicola</name>
    <dbReference type="NCBI Taxonomy" id="279322"/>
    <lineage>
        <taxon>Eukaryota</taxon>
        <taxon>Fungi</taxon>
        <taxon>Dikarya</taxon>
        <taxon>Basidiomycota</taxon>
        <taxon>Agaricomycotina</taxon>
        <taxon>Tremellomycetes</taxon>
        <taxon>Trichosporonales</taxon>
        <taxon>Trichosporonaceae</taxon>
        <taxon>Cutaneotrichosporon</taxon>
    </lineage>
</organism>
<dbReference type="Proteomes" id="UP001233271">
    <property type="component" value="Chromosome 3"/>
</dbReference>